<evidence type="ECO:0000256" key="4">
    <source>
        <dbReference type="PROSITE-ProRule" id="PRU00433"/>
    </source>
</evidence>
<dbReference type="STRING" id="438753.AZC_4146"/>
<evidence type="ECO:0000256" key="1">
    <source>
        <dbReference type="ARBA" id="ARBA00022617"/>
    </source>
</evidence>
<gene>
    <name evidence="6" type="ordered locus">AZC_4146</name>
</gene>
<dbReference type="GO" id="GO:0009055">
    <property type="term" value="F:electron transfer activity"/>
    <property type="evidence" value="ECO:0007669"/>
    <property type="project" value="InterPro"/>
</dbReference>
<dbReference type="Proteomes" id="UP000000270">
    <property type="component" value="Chromosome"/>
</dbReference>
<accession>A8HS65</accession>
<reference evidence="6 7" key="6">
    <citation type="journal article" date="2011" name="Appl. Environ. Microbiol.">
        <title>Involvement of the azorhizobial chromosome partition gene (parA) in the onset of bacteroid differentiation during Sesbania rostrata stem nodule development.</title>
        <authorList>
            <person name="Liu CT."/>
            <person name="Lee KB."/>
            <person name="Wang YS."/>
            <person name="Peng MH."/>
            <person name="Lee KT."/>
            <person name="Suzuki S."/>
            <person name="Suzuki T."/>
            <person name="Oyaizu H."/>
        </authorList>
    </citation>
    <scope>NUCLEOTIDE SEQUENCE [LARGE SCALE GENOMIC DNA]</scope>
    <source>
        <strain evidence="7">ATCC 43989 / DSM 5975 / JCM 20966 / LMG 6465 / NBRC 14845 / NCIMB 13405 / ORS 571</strain>
    </source>
</reference>
<reference evidence="6 7" key="5">
    <citation type="journal article" date="2010" name="Appl. Environ. Microbiol.">
        <title>phrR-like gene praR of Azorhizobium caulinodans ORS571 is essential for symbiosis with Sesbania rostrata and is involved in expression of reb genes.</title>
        <authorList>
            <person name="Akiba N."/>
            <person name="Aono T."/>
            <person name="Toyazaki H."/>
            <person name="Sato S."/>
            <person name="Oyaizu H."/>
        </authorList>
    </citation>
    <scope>NUCLEOTIDE SEQUENCE [LARGE SCALE GENOMIC DNA]</scope>
    <source>
        <strain evidence="7">ATCC 43989 / DSM 5975 / JCM 20966 / LMG 6465 / NBRC 14845 / NCIMB 13405 / ORS 571</strain>
    </source>
</reference>
<dbReference type="Pfam" id="PF21342">
    <property type="entry name" value="SoxA-TsdA_cyt-c"/>
    <property type="match status" value="1"/>
</dbReference>
<dbReference type="EMBL" id="AP009384">
    <property type="protein sequence ID" value="BAF90144.1"/>
    <property type="molecule type" value="Genomic_DNA"/>
</dbReference>
<evidence type="ECO:0000313" key="6">
    <source>
        <dbReference type="EMBL" id="BAF90144.1"/>
    </source>
</evidence>
<keyword evidence="1 4" id="KW-0349">Heme</keyword>
<reference evidence="6 7" key="4">
    <citation type="journal article" date="2009" name="Appl. Environ. Microbiol.">
        <title>Comparative genome-wide transcriptional profiling of Azorhizobium caulinodans ORS571 grown under free-living and symbiotic conditions.</title>
        <authorList>
            <person name="Tsukada S."/>
            <person name="Aono T."/>
            <person name="Akiba N."/>
            <person name="Lee KB."/>
            <person name="Liu CT."/>
            <person name="Toyazaki H."/>
            <person name="Oyaizu H."/>
        </authorList>
    </citation>
    <scope>NUCLEOTIDE SEQUENCE [LARGE SCALE GENOMIC DNA]</scope>
    <source>
        <strain evidence="7">ATCC 43989 / DSM 5975 / JCM 20966 / LMG 6465 / NBRC 14845 / NCIMB 13405 / ORS 571</strain>
    </source>
</reference>
<dbReference type="PANTHER" id="PTHR35008">
    <property type="entry name" value="BLL4482 PROTEIN-RELATED"/>
    <property type="match status" value="1"/>
</dbReference>
<dbReference type="PANTHER" id="PTHR35008:SF9">
    <property type="entry name" value="CYTOCHROME C DOMAIN-CONTAINING PROTEIN"/>
    <property type="match status" value="1"/>
</dbReference>
<sequence length="395" mass="41774">MRLVLKQPTAARAAVRLSCPARLQGGACLTGRRAYSRVGPERQQTEGLREIMGVFSGVFSGPLRVLGLAAALAGAVAGSRAEAQEGPSAGEKVRLWDVPQVDRLPDDEFGRLVRYGRSVLVATPAHIGPAAPDAAQRYAGNNLACADCHLDAGLKKFGLPLVAASADYPAYSTRSGEVASLVDRLNSCMTRSMNGRPMPADARPMQALVAYLTVLATNIPRDAKISGGGAGAMPELPRAADPARGMAIYARECAECHRPDGLGVRHNPVDASFGYAVPPLWGPDSFNDGAGLARLGNMANFVHNNMPNGTSWVMPQLTPDEAWDVGAFVLSQPRPKRAGTAKDFPDLLLKPIDAAYGPYADGFTEAQHKYGPYAPIRAAIARLKAEKGSVPNPND</sequence>
<dbReference type="HOGENOM" id="CLU_058582_0_0_5"/>
<proteinExistence type="predicted"/>
<keyword evidence="7" id="KW-1185">Reference proteome</keyword>
<keyword evidence="3 4" id="KW-0408">Iron</keyword>
<dbReference type="GO" id="GO:0046872">
    <property type="term" value="F:metal ion binding"/>
    <property type="evidence" value="ECO:0007669"/>
    <property type="project" value="UniProtKB-KW"/>
</dbReference>
<dbReference type="InterPro" id="IPR051459">
    <property type="entry name" value="Cytochrome_c-type_DH"/>
</dbReference>
<dbReference type="KEGG" id="azc:AZC_4146"/>
<name>A8HS65_AZOC5</name>
<dbReference type="InterPro" id="IPR036909">
    <property type="entry name" value="Cyt_c-like_dom_sf"/>
</dbReference>
<evidence type="ECO:0000256" key="3">
    <source>
        <dbReference type="ARBA" id="ARBA00023004"/>
    </source>
</evidence>
<evidence type="ECO:0000256" key="2">
    <source>
        <dbReference type="ARBA" id="ARBA00022723"/>
    </source>
</evidence>
<dbReference type="Pfam" id="PF00034">
    <property type="entry name" value="Cytochrom_C"/>
    <property type="match status" value="1"/>
</dbReference>
<dbReference type="PROSITE" id="PS51007">
    <property type="entry name" value="CYTC"/>
    <property type="match status" value="1"/>
</dbReference>
<dbReference type="eggNOG" id="COG3258">
    <property type="taxonomic scope" value="Bacteria"/>
</dbReference>
<protein>
    <recommendedName>
        <fullName evidence="5">Cytochrome c domain-containing protein</fullName>
    </recommendedName>
</protein>
<dbReference type="SUPFAM" id="SSF46626">
    <property type="entry name" value="Cytochrome c"/>
    <property type="match status" value="2"/>
</dbReference>
<dbReference type="InterPro" id="IPR009056">
    <property type="entry name" value="Cyt_c-like_dom"/>
</dbReference>
<reference evidence="6 7" key="3">
    <citation type="journal article" date="2008" name="BMC Genomics">
        <title>The genome of the versatile nitrogen fixer Azorhizobium caulinodans ORS571.</title>
        <authorList>
            <person name="Lee KB."/>
            <person name="Backer P.D."/>
            <person name="Aono T."/>
            <person name="Liu CT."/>
            <person name="Suzuki S."/>
            <person name="Suzuki T."/>
            <person name="Kaneko T."/>
            <person name="Yamada M."/>
            <person name="Tabata S."/>
            <person name="Kupfer D.M."/>
            <person name="Najar F.Z."/>
            <person name="Wiley G.B."/>
            <person name="Roe B."/>
            <person name="Binnewies T.T."/>
            <person name="Ussery D.W."/>
            <person name="D'Haeze W."/>
            <person name="Herder J.D."/>
            <person name="Gevers D."/>
            <person name="Vereecke D."/>
            <person name="Holsters M."/>
            <person name="Oyaizu H."/>
        </authorList>
    </citation>
    <scope>NUCLEOTIDE SEQUENCE [LARGE SCALE GENOMIC DNA]</scope>
    <source>
        <strain evidence="7">ATCC 43989 / DSM 5975 / JCM 20966 / LMG 6465 / NBRC 14845 / NCIMB 13405 / ORS 571</strain>
    </source>
</reference>
<reference evidence="7" key="2">
    <citation type="submission" date="2007-04" db="EMBL/GenBank/DDBJ databases">
        <title>Complete genome sequence of the nitrogen-fixing bacterium Azorhizobium caulinodans ORS571.</title>
        <authorList>
            <person name="Lee K.B."/>
            <person name="Backer P.D."/>
            <person name="Aono T."/>
            <person name="Liu C.T."/>
            <person name="Suzuki S."/>
            <person name="Suzuki T."/>
            <person name="Kaneko T."/>
            <person name="Yamada M."/>
            <person name="Tabata S."/>
            <person name="Kupfer D.M."/>
            <person name="Najar F.Z."/>
            <person name="Wiley G.B."/>
            <person name="Roe B."/>
            <person name="Binnewies T."/>
            <person name="Ussery D."/>
            <person name="Vereecke D."/>
            <person name="Gevers D."/>
            <person name="Holsters M."/>
            <person name="Oyaizu H."/>
        </authorList>
    </citation>
    <scope>NUCLEOTIDE SEQUENCE [LARGE SCALE GENOMIC DNA]</scope>
    <source>
        <strain evidence="7">ATCC 43989 / DSM 5975 / JCM 20966 / LMG 6465 / NBRC 14845 / NCIMB 13405 / ORS 571</strain>
    </source>
</reference>
<organism evidence="6 7">
    <name type="scientific">Azorhizobium caulinodans (strain ATCC 43989 / DSM 5975 / JCM 20966 / LMG 6465 / NBRC 14845 / NCIMB 13405 / ORS 571)</name>
    <dbReference type="NCBI Taxonomy" id="438753"/>
    <lineage>
        <taxon>Bacteria</taxon>
        <taxon>Pseudomonadati</taxon>
        <taxon>Pseudomonadota</taxon>
        <taxon>Alphaproteobacteria</taxon>
        <taxon>Hyphomicrobiales</taxon>
        <taxon>Xanthobacteraceae</taxon>
        <taxon>Azorhizobium</taxon>
    </lineage>
</organism>
<evidence type="ECO:0000313" key="7">
    <source>
        <dbReference type="Proteomes" id="UP000000270"/>
    </source>
</evidence>
<dbReference type="AlphaFoldDB" id="A8HS65"/>
<keyword evidence="2 4" id="KW-0479">Metal-binding</keyword>
<feature type="domain" description="Cytochrome c" evidence="5">
    <location>
        <begin position="240"/>
        <end position="333"/>
    </location>
</feature>
<dbReference type="Gene3D" id="1.10.760.10">
    <property type="entry name" value="Cytochrome c-like domain"/>
    <property type="match status" value="2"/>
</dbReference>
<dbReference type="GO" id="GO:0020037">
    <property type="term" value="F:heme binding"/>
    <property type="evidence" value="ECO:0007669"/>
    <property type="project" value="InterPro"/>
</dbReference>
<reference evidence="6 7" key="1">
    <citation type="journal article" date="2007" name="Appl. Environ. Microbiol.">
        <title>Rhizobial factors required for stem nodule maturation and maintenance in Sesbania rostrata-Azorhizobium caulinodans ORS571 symbiosis.</title>
        <authorList>
            <person name="Suzuki S."/>
            <person name="Aono T."/>
            <person name="Lee KB."/>
            <person name="Suzuki T."/>
            <person name="Liu CT."/>
            <person name="Miwa H."/>
            <person name="Wakao S."/>
            <person name="Iki T."/>
            <person name="Oyaizu H."/>
        </authorList>
    </citation>
    <scope>NUCLEOTIDE SEQUENCE [LARGE SCALE GENOMIC DNA]</scope>
    <source>
        <strain evidence="7">ATCC 43989 / DSM 5975 / JCM 20966 / LMG 6465 / NBRC 14845 / NCIMB 13405 / ORS 571</strain>
    </source>
</reference>
<evidence type="ECO:0000259" key="5">
    <source>
        <dbReference type="PROSITE" id="PS51007"/>
    </source>
</evidence>